<dbReference type="InterPro" id="IPR032466">
    <property type="entry name" value="Metal_Hydrolase"/>
</dbReference>
<feature type="domain" description="Amidohydrolase 3" evidence="1">
    <location>
        <begin position="45"/>
        <end position="530"/>
    </location>
</feature>
<dbReference type="InterPro" id="IPR013108">
    <property type="entry name" value="Amidohydro_3"/>
</dbReference>
<evidence type="ECO:0000259" key="1">
    <source>
        <dbReference type="Pfam" id="PF07969"/>
    </source>
</evidence>
<dbReference type="InterPro" id="IPR033932">
    <property type="entry name" value="YtcJ-like"/>
</dbReference>
<dbReference type="Gene3D" id="3.10.310.70">
    <property type="match status" value="1"/>
</dbReference>
<reference evidence="2 3" key="1">
    <citation type="journal article" date="2015" name="Stand. Genomic Sci.">
        <title>High quality draft genome sequence of the moderately halophilic bacterium Pontibacillus yanchengensis Y32(T) and comparison among Pontibacillus genomes.</title>
        <authorList>
            <person name="Huang J."/>
            <person name="Qiao Z.X."/>
            <person name="Tang J.W."/>
            <person name="Wang G."/>
        </authorList>
    </citation>
    <scope>NUCLEOTIDE SEQUENCE [LARGE SCALE GENOMIC DNA]</scope>
    <source>
        <strain evidence="2 3">Y32</strain>
    </source>
</reference>
<evidence type="ECO:0000313" key="2">
    <source>
        <dbReference type="EMBL" id="KGP72320.1"/>
    </source>
</evidence>
<gene>
    <name evidence="2" type="ORF">N782_12865</name>
</gene>
<dbReference type="GO" id="GO:0016810">
    <property type="term" value="F:hydrolase activity, acting on carbon-nitrogen (but not peptide) bonds"/>
    <property type="evidence" value="ECO:0007669"/>
    <property type="project" value="InterPro"/>
</dbReference>
<name>A0A0A2TSW4_9BACI</name>
<protein>
    <submittedName>
        <fullName evidence="2">Metal-dependent hydrolase</fullName>
    </submittedName>
</protein>
<proteinExistence type="predicted"/>
<dbReference type="eggNOG" id="COG1574">
    <property type="taxonomic scope" value="Bacteria"/>
</dbReference>
<dbReference type="STRING" id="1385514.N782_12865"/>
<dbReference type="InterPro" id="IPR011059">
    <property type="entry name" value="Metal-dep_hydrolase_composite"/>
</dbReference>
<keyword evidence="2" id="KW-0378">Hydrolase</keyword>
<dbReference type="OrthoDB" id="9767366at2"/>
<dbReference type="CDD" id="cd01300">
    <property type="entry name" value="YtcJ_like"/>
    <property type="match status" value="1"/>
</dbReference>
<dbReference type="SUPFAM" id="SSF51338">
    <property type="entry name" value="Composite domain of metallo-dependent hydrolases"/>
    <property type="match status" value="1"/>
</dbReference>
<dbReference type="EMBL" id="AVBF01000032">
    <property type="protein sequence ID" value="KGP72320.1"/>
    <property type="molecule type" value="Genomic_DNA"/>
</dbReference>
<accession>A0A0A2TSW4</accession>
<organism evidence="2 3">
    <name type="scientific">Pontibacillus yanchengensis Y32</name>
    <dbReference type="NCBI Taxonomy" id="1385514"/>
    <lineage>
        <taxon>Bacteria</taxon>
        <taxon>Bacillati</taxon>
        <taxon>Bacillota</taxon>
        <taxon>Bacilli</taxon>
        <taxon>Bacillales</taxon>
        <taxon>Bacillaceae</taxon>
        <taxon>Pontibacillus</taxon>
    </lineage>
</organism>
<dbReference type="SUPFAM" id="SSF51556">
    <property type="entry name" value="Metallo-dependent hydrolases"/>
    <property type="match status" value="1"/>
</dbReference>
<keyword evidence="3" id="KW-1185">Reference proteome</keyword>
<dbReference type="PANTHER" id="PTHR22642">
    <property type="entry name" value="IMIDAZOLONEPROPIONASE"/>
    <property type="match status" value="1"/>
</dbReference>
<comment type="caution">
    <text evidence="2">The sequence shown here is derived from an EMBL/GenBank/DDBJ whole genome shotgun (WGS) entry which is preliminary data.</text>
</comment>
<evidence type="ECO:0000313" key="3">
    <source>
        <dbReference type="Proteomes" id="UP000030147"/>
    </source>
</evidence>
<dbReference type="PANTHER" id="PTHR22642:SF2">
    <property type="entry name" value="PROTEIN LONG AFTER FAR-RED 3"/>
    <property type="match status" value="1"/>
</dbReference>
<dbReference type="Pfam" id="PF07969">
    <property type="entry name" value="Amidohydro_3"/>
    <property type="match status" value="1"/>
</dbReference>
<dbReference type="Gene3D" id="3.20.20.140">
    <property type="entry name" value="Metal-dependent hydrolases"/>
    <property type="match status" value="1"/>
</dbReference>
<dbReference type="Gene3D" id="2.30.40.10">
    <property type="entry name" value="Urease, subunit C, domain 1"/>
    <property type="match status" value="1"/>
</dbReference>
<dbReference type="Proteomes" id="UP000030147">
    <property type="component" value="Unassembled WGS sequence"/>
</dbReference>
<sequence>MILNNVKIYQPNGDFDKEEIYHLHIENGYFSSIHKGISNEEGNHVIDGKGRTVVPGFTDSHMHLLRFGMLKNELDLTQVTSWTEMKKEVEAYYPEIEEADWIFGKGFNDGAFTDIDHLLTAEDLDEINVNKYMYFMHQDGHECVISKKLLKRLEEEEDFHKEPEVFKERDDQGNLTGRFKDTAVHYINHHLWERSIEHAKESLSVALPYLLENGITTVHSDDRSFVGSYQSLWKTYTSLEEDGKLPIEAYLHHYIFDQKDLDEFIENFHKRTGEGTDRVKVGAIKIFLDGTQRLHTAAMRQPYPDSPDTTGYLIYDQDQLNKMIQTAASHGMQVAVHALGDRAVQSAITAFEQPEARTKKLRHRIIHAQTLAEDLLERMEDLGVYIETQPSFLMDEWNQKDQWTPKDILPYCDAFGSMINHNIPITLSSDAPIGALDPIVSIFGAVNRMDENYQPSGGWMPSEKITLDQAFSGFGTIPSELEWNEGVKGRVSEGYQADFVLLNHHPNDISTEDILQLHVQSTWIKGEKVYSKTTDGQ</sequence>
<dbReference type="AlphaFoldDB" id="A0A0A2TSW4"/>